<feature type="region of interest" description="Disordered" evidence="4">
    <location>
        <begin position="1566"/>
        <end position="1591"/>
    </location>
</feature>
<feature type="compositionally biased region" description="Basic residues" evidence="4">
    <location>
        <begin position="674"/>
        <end position="686"/>
    </location>
</feature>
<feature type="compositionally biased region" description="Basic residues" evidence="4">
    <location>
        <begin position="247"/>
        <end position="257"/>
    </location>
</feature>
<feature type="compositionally biased region" description="Low complexity" evidence="4">
    <location>
        <begin position="1016"/>
        <end position="1028"/>
    </location>
</feature>
<dbReference type="OMA" id="CRPIDMD"/>
<evidence type="ECO:0000313" key="7">
    <source>
        <dbReference type="Proteomes" id="UP001142055"/>
    </source>
</evidence>
<dbReference type="Gene3D" id="1.10.150.60">
    <property type="entry name" value="ARID DNA-binding domain"/>
    <property type="match status" value="1"/>
</dbReference>
<dbReference type="PANTHER" id="PTHR12656">
    <property type="entry name" value="BRG-1 ASSOCIATED FACTOR 250 BAF250"/>
    <property type="match status" value="1"/>
</dbReference>
<feature type="compositionally biased region" description="Pro residues" evidence="4">
    <location>
        <begin position="946"/>
        <end position="955"/>
    </location>
</feature>
<evidence type="ECO:0000256" key="3">
    <source>
        <dbReference type="ARBA" id="ARBA00023242"/>
    </source>
</evidence>
<proteinExistence type="predicted"/>
<feature type="compositionally biased region" description="Pro residues" evidence="4">
    <location>
        <begin position="1205"/>
        <end position="1214"/>
    </location>
</feature>
<dbReference type="SUPFAM" id="SSF46774">
    <property type="entry name" value="ARID-like"/>
    <property type="match status" value="1"/>
</dbReference>
<feature type="compositionally biased region" description="Polar residues" evidence="4">
    <location>
        <begin position="795"/>
        <end position="804"/>
    </location>
</feature>
<accession>A0A9Q0M1L9</accession>
<feature type="compositionally biased region" description="Low complexity" evidence="4">
    <location>
        <begin position="961"/>
        <end position="980"/>
    </location>
</feature>
<feature type="compositionally biased region" description="Low complexity" evidence="4">
    <location>
        <begin position="1049"/>
        <end position="1063"/>
    </location>
</feature>
<feature type="compositionally biased region" description="Acidic residues" evidence="4">
    <location>
        <begin position="1706"/>
        <end position="1717"/>
    </location>
</feature>
<feature type="compositionally biased region" description="Pro residues" evidence="4">
    <location>
        <begin position="122"/>
        <end position="138"/>
    </location>
</feature>
<feature type="compositionally biased region" description="Polar residues" evidence="4">
    <location>
        <begin position="1136"/>
        <end position="1167"/>
    </location>
</feature>
<dbReference type="GO" id="GO:0045893">
    <property type="term" value="P:positive regulation of DNA-templated transcription"/>
    <property type="evidence" value="ECO:0007669"/>
    <property type="project" value="TreeGrafter"/>
</dbReference>
<dbReference type="PANTHER" id="PTHR12656:SF5">
    <property type="entry name" value="TRITHORAX GROUP PROTEIN OSA"/>
    <property type="match status" value="1"/>
</dbReference>
<feature type="compositionally biased region" description="Polar residues" evidence="4">
    <location>
        <begin position="2204"/>
        <end position="2217"/>
    </location>
</feature>
<feature type="compositionally biased region" description="Polar residues" evidence="4">
    <location>
        <begin position="1"/>
        <end position="10"/>
    </location>
</feature>
<dbReference type="InterPro" id="IPR011989">
    <property type="entry name" value="ARM-like"/>
</dbReference>
<feature type="compositionally biased region" description="Pro residues" evidence="4">
    <location>
        <begin position="55"/>
        <end position="64"/>
    </location>
</feature>
<comment type="caution">
    <text evidence="6">The sequence shown here is derived from an EMBL/GenBank/DDBJ whole genome shotgun (WGS) entry which is preliminary data.</text>
</comment>
<keyword evidence="2" id="KW-0597">Phosphoprotein</keyword>
<dbReference type="InterPro" id="IPR036431">
    <property type="entry name" value="ARID_dom_sf"/>
</dbReference>
<feature type="compositionally biased region" description="Polar residues" evidence="4">
    <location>
        <begin position="184"/>
        <end position="193"/>
    </location>
</feature>
<evidence type="ECO:0000313" key="6">
    <source>
        <dbReference type="EMBL" id="KAJ6215900.1"/>
    </source>
</evidence>
<feature type="compositionally biased region" description="Pro residues" evidence="4">
    <location>
        <begin position="281"/>
        <end position="292"/>
    </location>
</feature>
<feature type="compositionally biased region" description="Low complexity" evidence="4">
    <location>
        <begin position="756"/>
        <end position="778"/>
    </location>
</feature>
<feature type="compositionally biased region" description="Low complexity" evidence="4">
    <location>
        <begin position="711"/>
        <end position="737"/>
    </location>
</feature>
<dbReference type="EMBL" id="JAPWDV010000004">
    <property type="protein sequence ID" value="KAJ6215900.1"/>
    <property type="molecule type" value="Genomic_DNA"/>
</dbReference>
<dbReference type="CDD" id="cd16865">
    <property type="entry name" value="ARID_ARID1A-like"/>
    <property type="match status" value="1"/>
</dbReference>
<dbReference type="GO" id="GO:0031491">
    <property type="term" value="F:nucleosome binding"/>
    <property type="evidence" value="ECO:0007669"/>
    <property type="project" value="TreeGrafter"/>
</dbReference>
<feature type="compositionally biased region" description="Low complexity" evidence="4">
    <location>
        <begin position="1340"/>
        <end position="1397"/>
    </location>
</feature>
<sequence>MDDAATSRTSGAVGGAGAGGGGGGGNTKCGTPPSANSSPAATGPMPPTSHGAVPRYPPYPPQPMGPYGHGPPHHHGHGPPPPPSMAPLHGPPQPQHHQGPPPPPPPPQGTHSHHPGAYPPYGGQPPPPPSQQPPPPSPSQQQSGPGGVPPPPSPSPLNQSHHGSSVPPQYGMPMMMPPPSQYPNSKTQMQPQGSGVGSVTGPNVPVGQQPGPPGQHPMMLPDRYYGGRFPGPMQGQAHGPPPPPHGQHPHAHPHHLQPHQQQQPPPPHHQQPHPNSYYMRPGPPGSMHPGPGPKNYYGGPNSNTQGVYMQPGPGGGPPPPSGHTGPPSIMDEVSQTSTTSSQAADDSCSSDMAAGRMTPNTGTNTNSTSNNSGHGKSNSKQQHSHHSHPSTPNTSNLGSPGAASLSSYHDDFDSVSSPSWPRTPASPALNNAAAYSAAHAAAAAAAAAASGASSNDSHSHGSKRSDGIQKLYEMSDEPERRPFLDKYIQFQEERGSPFTQVPTISKIPLDLYRLYLAVKERGGFVEVTRAKLWKDCAAICNIANSSSAAYTLRKQYMKHLLPFECKFDRGGIDPGPVLSALDSANTNSRKKTSAAATKAAAAAAAAAAQAANSNSSTPNNTPRLSPSDAVSNMPPGMQTPYHHYDEQQQQQSGHNQQQPAPLPPHPYAQGPASYHHHPHHPQHHPHAQYTDQYGQPYGPPMGHMPPPPPSSTTTQSGAPNSSSPAANPASSTTSNAPGASNESVSVKDPFADDDSSSSSSTSSATTTTITTNVASSSIRAGQHYTNQGPYYGQMPPTSQQSVGNNYHPPPPPPSDGYDGNVGPQSYPRSNSVAPSPIPPSAPPTSGNSDSSTGNSAHPFYHPPPSPGSRSNGPNQSHPYYGAPPPPDGHTRSPYDNGPPPPPPGHHPSHGPRHEYPHSIGSPQGGPSPIRYGGHGPPNSNTSMPPVGYPGGPPPPQRHHGPYPSGNSSSSAAVSSTSGPTLGPQTYYSQASMPTAGHHHYPHDPSMYGKSTSDHYNSNAAATASSAAARMQSPLAQRLLAGTKDSQTGPLPVTSTAAAAAATAPLPPLPPNQSGQIAPTAAGHYGANNTGKPMPPSVSSTASSTTSNSSTNLSWMSPNSGHRYGQPKRHPDFIKSAEQQQQYSAYGPNTYSGYSNRPQMNSSTNQQHQPPPWARSGDAVHQYRWHESSRYGPTSSIPHDQSNTGAPPPQPPWVGPPNRGNGPYSSMHEYGATNVHTNKMVPYGRPMDQSQSTGPGNYMMSSHSSSHPKYISDGGGRIGAGRVGGLSSSTPSSYHSMSPLYTQQHQQQHQHQPASHQSPIPASLSSSTSHHPPHPHHPHHLSSLSSSSSSSGLMHSSQSQSSSTISGTSLSLVGQPPSSLGGNTSASSSATSSSVPSVHMHQQSMVVHGPQTSSVISSMLKRDIHFPPGTIESTIPTSVKRRKLTSRDIPPVDAWRVYMALKSGLLAESTFALDVLNVYSNDDNTLLYLGLTNMPGLLEVLLEHYKCYLNEMFDSLFDDTEIGYEARQLRYEIKQSSHDDGNSLVRANETKPKLKWYELERDYENVADDADTNRTNETNENVQEDGVQQQSERWNEQTKFMERHFKTTARSSRQMVLLNTTNYTNVTRAGKPVRYQTGQSLFIDDYDKSWDQIKNGFNTGYDHWARGGGETTNHIQSHMEPKNNYLRLVRLVQSESKDKDAKTDSIDTVDIDDDDDDDEEPVMVIVENEEEDEPPIDDKPKPIPIEINKKQSIDNERTERQRQMEEFILDNSDNYPKIRECDRMRYWKRRHEPEYEDESYDQEEPTVVIGRDYQESIKSRALTVSNLIRNLTFVPGNEIEMAKHPGLLLILSRLILLHHNHAIKRKSKSCRFKIKRNSQTGEISLFNQSDDDDDEGKNGNDDGNDSNNDDDDGDGNNNCDRTKTNGNIELGIDEEEIDDENDPMTEKEWWWEALHMLRENTLVTLANISGQMLLAPLPEPISLTILDGILHWAVCPSSYAQDSLPSAHISLSPRRLAYETLSKLSIIDANVDLLLATPPWSRLETMMSNLSRSLGRHEEQTIREFAIVLLSNLSGADPATSRAIALTNGTIGSLITFIEQADQSAMTLINSHGYQMFRENPEQMGTTLDMVRRSAVTLRNLARIPENRPLFAQYEQRLLSLAMSQIIEFGVASVLADVLYETSVVKKSQRSSPTIFLERLHPQYPVQTKPSSSSSLTVNHHHPNHPNHYESNNSVPNVGSVKHEPNDTNHNNENSEQRSQYHDEMKPNIINDEFRSNVTQSSEHRESVNLETLTNHETIKSEPITISNVINQQQLLNYDECNHGKMKPEERTNKLVSLSSSANIESNDPLSVRPLPTLSMQLQGEIERKETNEIEVNKRNGHDQTNNDISLTKGCDPISNGLRGSMNPNDIGNVNTTPSTMSTMANVNEMGNEQFSMKNNLSNDMNSFGALKSKTQLYNTANSNNTNQTELSATIITQSTNLSNQTIKCQMVNNNGTAITGDDHVKDVTQRMETDQSIHNNNNKSKLLVPMDAATTTPTINESKTISVESTINSSTTATPTTTNTTPIEATSA</sequence>
<dbReference type="Pfam" id="PF01388">
    <property type="entry name" value="ARID"/>
    <property type="match status" value="1"/>
</dbReference>
<evidence type="ECO:0000256" key="2">
    <source>
        <dbReference type="ARBA" id="ARBA00022553"/>
    </source>
</evidence>
<feature type="compositionally biased region" description="Basic and acidic residues" evidence="4">
    <location>
        <begin position="1695"/>
        <end position="1704"/>
    </location>
</feature>
<dbReference type="Gene3D" id="1.25.10.10">
    <property type="entry name" value="Leucine-rich Repeat Variant"/>
    <property type="match status" value="1"/>
</dbReference>
<dbReference type="GO" id="GO:0071565">
    <property type="term" value="C:nBAF complex"/>
    <property type="evidence" value="ECO:0007669"/>
    <property type="project" value="TreeGrafter"/>
</dbReference>
<dbReference type="GO" id="GO:0003677">
    <property type="term" value="F:DNA binding"/>
    <property type="evidence" value="ECO:0007669"/>
    <property type="project" value="InterPro"/>
</dbReference>
<reference evidence="6" key="1">
    <citation type="submission" date="2022-12" db="EMBL/GenBank/DDBJ databases">
        <title>Genome assemblies of Blomia tropicalis.</title>
        <authorList>
            <person name="Cui Y."/>
        </authorList>
    </citation>
    <scope>NUCLEOTIDE SEQUENCE</scope>
    <source>
        <tissue evidence="6">Adult mites</tissue>
    </source>
</reference>
<feature type="compositionally biased region" description="Low complexity" evidence="4">
    <location>
        <begin position="2549"/>
        <end position="2572"/>
    </location>
</feature>
<feature type="region of interest" description="Disordered" evidence="4">
    <location>
        <begin position="1880"/>
        <end position="1942"/>
    </location>
</feature>
<feature type="region of interest" description="Disordered" evidence="4">
    <location>
        <begin position="2200"/>
        <end position="2260"/>
    </location>
</feature>
<feature type="compositionally biased region" description="Polar residues" evidence="4">
    <location>
        <begin position="982"/>
        <end position="992"/>
    </location>
</feature>
<dbReference type="InterPro" id="IPR021906">
    <property type="entry name" value="BAF250/Osa"/>
</dbReference>
<dbReference type="PROSITE" id="PS51011">
    <property type="entry name" value="ARID"/>
    <property type="match status" value="1"/>
</dbReference>
<feature type="compositionally biased region" description="Polar residues" evidence="4">
    <location>
        <begin position="1190"/>
        <end position="1204"/>
    </location>
</feature>
<dbReference type="GO" id="GO:0016514">
    <property type="term" value="C:SWI/SNF complex"/>
    <property type="evidence" value="ECO:0007669"/>
    <property type="project" value="InterPro"/>
</dbReference>
<dbReference type="Proteomes" id="UP001142055">
    <property type="component" value="Chromosome 4"/>
</dbReference>
<feature type="compositionally biased region" description="Basic residues" evidence="4">
    <location>
        <begin position="1330"/>
        <end position="1339"/>
    </location>
</feature>
<dbReference type="GO" id="GO:0006357">
    <property type="term" value="P:regulation of transcription by RNA polymerase II"/>
    <property type="evidence" value="ECO:0007669"/>
    <property type="project" value="TreeGrafter"/>
</dbReference>
<feature type="compositionally biased region" description="Low complexity" evidence="4">
    <location>
        <begin position="867"/>
        <end position="876"/>
    </location>
</feature>
<feature type="compositionally biased region" description="Low complexity" evidence="4">
    <location>
        <begin position="1284"/>
        <end position="1329"/>
    </location>
</feature>
<dbReference type="SMART" id="SM00501">
    <property type="entry name" value="BRIGHT"/>
    <property type="match status" value="1"/>
</dbReference>
<feature type="region of interest" description="Disordered" evidence="4">
    <location>
        <begin position="2548"/>
        <end position="2572"/>
    </location>
</feature>
<feature type="compositionally biased region" description="Low complexity" evidence="4">
    <location>
        <begin position="610"/>
        <end position="621"/>
    </location>
</feature>
<dbReference type="InterPro" id="IPR001606">
    <property type="entry name" value="ARID_dom"/>
</dbReference>
<dbReference type="GO" id="GO:0006338">
    <property type="term" value="P:chromatin remodeling"/>
    <property type="evidence" value="ECO:0007669"/>
    <property type="project" value="InterPro"/>
</dbReference>
<keyword evidence="7" id="KW-1185">Reference proteome</keyword>
<evidence type="ECO:0000256" key="4">
    <source>
        <dbReference type="SAM" id="MobiDB-lite"/>
    </source>
</evidence>
<feature type="compositionally biased region" description="Low complexity" evidence="4">
    <location>
        <begin position="199"/>
        <end position="209"/>
    </location>
</feature>
<keyword evidence="3" id="KW-0539">Nucleus</keyword>
<evidence type="ECO:0000259" key="5">
    <source>
        <dbReference type="PROSITE" id="PS51011"/>
    </source>
</evidence>
<dbReference type="GO" id="GO:0005654">
    <property type="term" value="C:nucleoplasm"/>
    <property type="evidence" value="ECO:0007669"/>
    <property type="project" value="TreeGrafter"/>
</dbReference>
<feature type="compositionally biased region" description="Gly residues" evidence="4">
    <location>
        <begin position="1272"/>
        <end position="1283"/>
    </location>
</feature>
<dbReference type="SMART" id="SM01014">
    <property type="entry name" value="ARID"/>
    <property type="match status" value="1"/>
</dbReference>
<dbReference type="InterPro" id="IPR033388">
    <property type="entry name" value="BAF250_C"/>
</dbReference>
<feature type="compositionally biased region" description="Low complexity" evidence="4">
    <location>
        <begin position="334"/>
        <end position="351"/>
    </location>
</feature>
<comment type="subcellular location">
    <subcellularLocation>
        <location evidence="1">Nucleus</location>
    </subcellularLocation>
</comment>
<feature type="region of interest" description="Disordered" evidence="4">
    <location>
        <begin position="1"/>
        <end position="424"/>
    </location>
</feature>
<feature type="compositionally biased region" description="Pro residues" evidence="4">
    <location>
        <begin position="78"/>
        <end position="108"/>
    </location>
</feature>
<feature type="region of interest" description="Disordered" evidence="4">
    <location>
        <begin position="1695"/>
        <end position="1717"/>
    </location>
</feature>
<organism evidence="6 7">
    <name type="scientific">Blomia tropicalis</name>
    <name type="common">Mite</name>
    <dbReference type="NCBI Taxonomy" id="40697"/>
    <lineage>
        <taxon>Eukaryota</taxon>
        <taxon>Metazoa</taxon>
        <taxon>Ecdysozoa</taxon>
        <taxon>Arthropoda</taxon>
        <taxon>Chelicerata</taxon>
        <taxon>Arachnida</taxon>
        <taxon>Acari</taxon>
        <taxon>Acariformes</taxon>
        <taxon>Sarcoptiformes</taxon>
        <taxon>Astigmata</taxon>
        <taxon>Glycyphagoidea</taxon>
        <taxon>Echimyopodidae</taxon>
        <taxon>Blomia</taxon>
    </lineage>
</organism>
<dbReference type="GO" id="GO:0035060">
    <property type="term" value="C:brahma complex"/>
    <property type="evidence" value="ECO:0007669"/>
    <property type="project" value="InterPro"/>
</dbReference>
<feature type="compositionally biased region" description="Pro residues" evidence="4">
    <location>
        <begin position="896"/>
        <end position="905"/>
    </location>
</feature>
<evidence type="ECO:0000256" key="1">
    <source>
        <dbReference type="ARBA" id="ARBA00004123"/>
    </source>
</evidence>
<name>A0A9Q0M1L9_BLOTA</name>
<feature type="compositionally biased region" description="Polar residues" evidence="4">
    <location>
        <begin position="1572"/>
        <end position="1591"/>
    </location>
</feature>
<feature type="compositionally biased region" description="Pro residues" evidence="4">
    <location>
        <begin position="697"/>
        <end position="710"/>
    </location>
</feature>
<feature type="compositionally biased region" description="Low complexity" evidence="4">
    <location>
        <begin position="1914"/>
        <end position="1929"/>
    </location>
</feature>
<feature type="compositionally biased region" description="Acidic residues" evidence="4">
    <location>
        <begin position="1930"/>
        <end position="1942"/>
    </location>
</feature>
<feature type="compositionally biased region" description="Gly residues" evidence="4">
    <location>
        <begin position="12"/>
        <end position="27"/>
    </location>
</feature>
<feature type="compositionally biased region" description="Low complexity" evidence="4">
    <location>
        <begin position="843"/>
        <end position="855"/>
    </location>
</feature>
<feature type="compositionally biased region" description="Acidic residues" evidence="4">
    <location>
        <begin position="1901"/>
        <end position="1913"/>
    </location>
</feature>
<feature type="compositionally biased region" description="Polar residues" evidence="4">
    <location>
        <begin position="1399"/>
        <end position="1408"/>
    </location>
</feature>
<feature type="region of interest" description="Disordered" evidence="4">
    <location>
        <begin position="610"/>
        <end position="1408"/>
    </location>
</feature>
<feature type="compositionally biased region" description="Low complexity" evidence="4">
    <location>
        <begin position="1096"/>
        <end position="1117"/>
    </location>
</feature>
<feature type="domain" description="ARID" evidence="5">
    <location>
        <begin position="477"/>
        <end position="568"/>
    </location>
</feature>
<feature type="compositionally biased region" description="Low complexity" evidence="4">
    <location>
        <begin position="358"/>
        <end position="381"/>
    </location>
</feature>
<dbReference type="Pfam" id="PF12031">
    <property type="entry name" value="BAF250_C"/>
    <property type="match status" value="1"/>
</dbReference>
<protein>
    <recommendedName>
        <fullName evidence="5">ARID domain-containing protein</fullName>
    </recommendedName>
</protein>
<feature type="compositionally biased region" description="Low complexity" evidence="4">
    <location>
        <begin position="647"/>
        <end position="658"/>
    </location>
</feature>
<gene>
    <name evidence="6" type="ORF">RDWZM_010400</name>
</gene>